<accession>A0A815XTN4</accession>
<feature type="region of interest" description="Disordered" evidence="1">
    <location>
        <begin position="30"/>
        <end position="137"/>
    </location>
</feature>
<dbReference type="EMBL" id="CAJNOG010006662">
    <property type="protein sequence ID" value="CAF1561623.1"/>
    <property type="molecule type" value="Genomic_DNA"/>
</dbReference>
<organism evidence="2 3">
    <name type="scientific">Adineta steineri</name>
    <dbReference type="NCBI Taxonomy" id="433720"/>
    <lineage>
        <taxon>Eukaryota</taxon>
        <taxon>Metazoa</taxon>
        <taxon>Spiralia</taxon>
        <taxon>Gnathifera</taxon>
        <taxon>Rotifera</taxon>
        <taxon>Eurotatoria</taxon>
        <taxon>Bdelloidea</taxon>
        <taxon>Adinetida</taxon>
        <taxon>Adinetidae</taxon>
        <taxon>Adineta</taxon>
    </lineage>
</organism>
<evidence type="ECO:0000256" key="1">
    <source>
        <dbReference type="SAM" id="MobiDB-lite"/>
    </source>
</evidence>
<feature type="compositionally biased region" description="Acidic residues" evidence="1">
    <location>
        <begin position="47"/>
        <end position="57"/>
    </location>
</feature>
<dbReference type="Proteomes" id="UP000663845">
    <property type="component" value="Unassembled WGS sequence"/>
</dbReference>
<gene>
    <name evidence="2" type="ORF">JYZ213_LOCUS46916</name>
</gene>
<evidence type="ECO:0000313" key="2">
    <source>
        <dbReference type="EMBL" id="CAF1561623.1"/>
    </source>
</evidence>
<reference evidence="2" key="1">
    <citation type="submission" date="2021-02" db="EMBL/GenBank/DDBJ databases">
        <authorList>
            <person name="Nowell W R."/>
        </authorList>
    </citation>
    <scope>NUCLEOTIDE SEQUENCE</scope>
</reference>
<name>A0A815XTN4_9BILA</name>
<protein>
    <submittedName>
        <fullName evidence="2">Uncharacterized protein</fullName>
    </submittedName>
</protein>
<dbReference type="AlphaFoldDB" id="A0A815XTN4"/>
<feature type="non-terminal residue" evidence="2">
    <location>
        <position position="1"/>
    </location>
</feature>
<comment type="caution">
    <text evidence="2">The sequence shown here is derived from an EMBL/GenBank/DDBJ whole genome shotgun (WGS) entry which is preliminary data.</text>
</comment>
<sequence>DEAIELADRALTMTKDERIEDFSDLLKDALNQTKNSVRRRKTSVEKNEEEGEGGEENGENKQHARDSSLSSNSSLIAEVKTEETNTTEKPSVSHRKPAAFNQNGSTTLEEDDQTVKKKRGRKPKSETNTLSNSTVRF</sequence>
<feature type="compositionally biased region" description="Polar residues" evidence="1">
    <location>
        <begin position="126"/>
        <end position="137"/>
    </location>
</feature>
<proteinExistence type="predicted"/>
<feature type="non-terminal residue" evidence="2">
    <location>
        <position position="137"/>
    </location>
</feature>
<evidence type="ECO:0000313" key="3">
    <source>
        <dbReference type="Proteomes" id="UP000663845"/>
    </source>
</evidence>